<accession>A0ABU4KVH8</accession>
<feature type="compositionally biased region" description="Gly residues" evidence="1">
    <location>
        <begin position="28"/>
        <end position="45"/>
    </location>
</feature>
<keyword evidence="2" id="KW-0732">Signal</keyword>
<evidence type="ECO:0000256" key="1">
    <source>
        <dbReference type="SAM" id="MobiDB-lite"/>
    </source>
</evidence>
<dbReference type="Proteomes" id="UP001271723">
    <property type="component" value="Unassembled WGS sequence"/>
</dbReference>
<protein>
    <recommendedName>
        <fullName evidence="5">Lipoprotein</fullName>
    </recommendedName>
</protein>
<evidence type="ECO:0000313" key="4">
    <source>
        <dbReference type="Proteomes" id="UP001271723"/>
    </source>
</evidence>
<name>A0ABU4KVH8_9ACTN</name>
<feature type="chain" id="PRO_5045529376" description="Lipoprotein" evidence="2">
    <location>
        <begin position="25"/>
        <end position="219"/>
    </location>
</feature>
<feature type="region of interest" description="Disordered" evidence="1">
    <location>
        <begin position="28"/>
        <end position="59"/>
    </location>
</feature>
<comment type="caution">
    <text evidence="3">The sequence shown here is derived from an EMBL/GenBank/DDBJ whole genome shotgun (WGS) entry which is preliminary data.</text>
</comment>
<evidence type="ECO:0000256" key="2">
    <source>
        <dbReference type="SAM" id="SignalP"/>
    </source>
</evidence>
<organism evidence="3 4">
    <name type="scientific">Streptomyces griseiscabiei</name>
    <dbReference type="NCBI Taxonomy" id="2993540"/>
    <lineage>
        <taxon>Bacteria</taxon>
        <taxon>Bacillati</taxon>
        <taxon>Actinomycetota</taxon>
        <taxon>Actinomycetes</taxon>
        <taxon>Kitasatosporales</taxon>
        <taxon>Streptomycetaceae</taxon>
        <taxon>Streptomyces</taxon>
    </lineage>
</organism>
<proteinExistence type="predicted"/>
<gene>
    <name evidence="3" type="ORF">PV517_01810</name>
</gene>
<feature type="signal peptide" evidence="2">
    <location>
        <begin position="1"/>
        <end position="24"/>
    </location>
</feature>
<dbReference type="EMBL" id="JARAVY010000001">
    <property type="protein sequence ID" value="MDX2907429.1"/>
    <property type="molecule type" value="Genomic_DNA"/>
</dbReference>
<dbReference type="PROSITE" id="PS51257">
    <property type="entry name" value="PROKAR_LIPOPROTEIN"/>
    <property type="match status" value="1"/>
</dbReference>
<evidence type="ECO:0008006" key="5">
    <source>
        <dbReference type="Google" id="ProtNLM"/>
    </source>
</evidence>
<dbReference type="RefSeq" id="WP_086755450.1">
    <property type="nucleotide sequence ID" value="NZ_JAGJBZ010000001.1"/>
</dbReference>
<sequence>MQRARTWVAAGVLGMVLCGCSSLTGSTGSTGAGSGKGSGSGGGSSSAGAAADAPEVPVTTQDLERVCTDGLGFEGLPAYDRKKKTVHPAQLMNSTGDGWTSSVPLDGDFPKGWFLGYDDKPEQTELVVCVERTKATATGKVCDMEADGKPLKIKTYNTSYRLRVVEARTGKEQYAYSGKVESDECPVYIFTSDGEDADKYYNEVRSEDYRGRVKPYIAP</sequence>
<evidence type="ECO:0000313" key="3">
    <source>
        <dbReference type="EMBL" id="MDX2907429.1"/>
    </source>
</evidence>
<keyword evidence="4" id="KW-1185">Reference proteome</keyword>
<reference evidence="3 4" key="1">
    <citation type="journal article" date="2023" name="Microb. Genom.">
        <title>Mesoterricola silvestris gen. nov., sp. nov., Mesoterricola sediminis sp. nov., Geothrix oryzae sp. nov., Geothrix edaphica sp. nov., Geothrix rubra sp. nov., and Geothrix limicola sp. nov., six novel members of Acidobacteriota isolated from soils.</title>
        <authorList>
            <person name="Weisberg A.J."/>
            <person name="Pearce E."/>
            <person name="Kramer C.G."/>
            <person name="Chang J.H."/>
            <person name="Clarke C.R."/>
        </authorList>
    </citation>
    <scope>NUCLEOTIDE SEQUENCE [LARGE SCALE GENOMIC DNA]</scope>
    <source>
        <strain evidence="3 4">NRRL_B-2795</strain>
    </source>
</reference>